<dbReference type="InterPro" id="IPR011013">
    <property type="entry name" value="Gal_mutarotase_sf_dom"/>
</dbReference>
<gene>
    <name evidence="8" type="ORF">AOQ84DRAFT_397162</name>
</gene>
<dbReference type="EC" id="3.2.1.28" evidence="3"/>
<dbReference type="SUPFAM" id="SSF74650">
    <property type="entry name" value="Galactose mutarotase-like"/>
    <property type="match status" value="1"/>
</dbReference>
<dbReference type="Gene3D" id="2.60.120.260">
    <property type="entry name" value="Galactose-binding domain-like"/>
    <property type="match status" value="1"/>
</dbReference>
<organism evidence="8 9">
    <name type="scientific">Glonium stellatum</name>
    <dbReference type="NCBI Taxonomy" id="574774"/>
    <lineage>
        <taxon>Eukaryota</taxon>
        <taxon>Fungi</taxon>
        <taxon>Dikarya</taxon>
        <taxon>Ascomycota</taxon>
        <taxon>Pezizomycotina</taxon>
        <taxon>Dothideomycetes</taxon>
        <taxon>Pleosporomycetidae</taxon>
        <taxon>Gloniales</taxon>
        <taxon>Gloniaceae</taxon>
        <taxon>Glonium</taxon>
    </lineage>
</organism>
<dbReference type="InterPro" id="IPR037018">
    <property type="entry name" value="GH65_N"/>
</dbReference>
<dbReference type="Proteomes" id="UP000250140">
    <property type="component" value="Unassembled WGS sequence"/>
</dbReference>
<dbReference type="InterPro" id="IPR012341">
    <property type="entry name" value="6hp_glycosidase-like_sf"/>
</dbReference>
<dbReference type="Gene3D" id="2.70.98.40">
    <property type="entry name" value="Glycoside hydrolase, family 65, N-terminal domain"/>
    <property type="match status" value="1"/>
</dbReference>
<accession>A0A8E2F4K2</accession>
<keyword evidence="5" id="KW-0325">Glycoprotein</keyword>
<evidence type="ECO:0000256" key="1">
    <source>
        <dbReference type="ARBA" id="ARBA00001576"/>
    </source>
</evidence>
<name>A0A8E2F4K2_9PEZI</name>
<feature type="domain" description="Glycoside hydrolase family 65 central catalytic" evidence="6">
    <location>
        <begin position="429"/>
        <end position="543"/>
    </location>
</feature>
<sequence>MLFIHQPLNKFSSFLGAQWILANSAYDHNDWTLSTDTFMPNHYQTTTYKQGWPLDQPRATFGTIASFYDLQANTTRTILPINLLRGGESVISGIPDWTSLIITTDKGESYRPGVDATEIKSFNQRMSIRDGVVQTNVTWQPQGRDAKFYLNFTVYTHQELINVGLVRLDIMANQDVAFTVTDMLDGAGAVRCEHSGKGVQPLRLEYITAYMFSAVEFEPWGHSDIQTARKTRTDVTEAVWVSKNVSAIAQSWKFTLKAGKSVSVSKHVGIASTDAFPNSTRLVARTAALEAKHMGWDWLRKRHEKAWEELWDEVDIGVPGNEGIQLSVRSSLFHLLTNLRPGHERHGLGDNSITVSGLSSDSYAGLVFWDADFWIYPSLLALYPEYAKAINKYRSRLFDQAISNAKYYNYSGVLYPWTSGRFGNCTGTGISLAHWDYFLQTKDKAWLKHTGWPIIQKVAEMFAAYVKRINETFKTIQMADPDEYAYNINNGAYLNVIIKQLLSDWAPSAAKLLDIPVPNNWSDIATNMEIPYDAKEKVVLEFQGMDGNIQIKQADVGLLNYPLEFQLNEQQAQNDMLFYAAANSRDGPAMMWSIFAINSAQLQDSGCAVYTYLLQGTEPYIRGPFYQFSEQIVDDPLRNGGIEPAFLFLTGNGGYLQVFTHGLTGMRPRIDAFFIDPTLPPQIPGGVIIKSMKWQGATLDVDIQLERTKITRRPSKDRESDFPGAVPVRLGKRNARSGDYELEVGQSWTPGNLPVAAVDGSNATFWQPKTSGSAELIIDLEKVVPISGIFLLWGKTPPVRYTVAVSDRNITARTFSKTYSGRMVRVTIEGTPGKDASVGATLAEISVF</sequence>
<dbReference type="GO" id="GO:0005993">
    <property type="term" value="P:trehalose catabolic process"/>
    <property type="evidence" value="ECO:0007669"/>
    <property type="project" value="TreeGrafter"/>
</dbReference>
<dbReference type="AlphaFoldDB" id="A0A8E2F4K2"/>
<evidence type="ECO:0000313" key="8">
    <source>
        <dbReference type="EMBL" id="OCL09853.1"/>
    </source>
</evidence>
<dbReference type="Pfam" id="PF03632">
    <property type="entry name" value="Glyco_hydro_65m"/>
    <property type="match status" value="2"/>
</dbReference>
<dbReference type="PANTHER" id="PTHR11051:SF8">
    <property type="entry name" value="PROTEIN-GLUCOSYLGALACTOSYLHYDROXYLYSINE GLUCOSIDASE"/>
    <property type="match status" value="1"/>
</dbReference>
<keyword evidence="9" id="KW-1185">Reference proteome</keyword>
<protein>
    <recommendedName>
        <fullName evidence="3">alpha,alpha-trehalase</fullName>
        <ecNumber evidence="3">3.2.1.28</ecNumber>
    </recommendedName>
</protein>
<dbReference type="EMBL" id="KV749350">
    <property type="protein sequence ID" value="OCL09853.1"/>
    <property type="molecule type" value="Genomic_DNA"/>
</dbReference>
<feature type="domain" description="Glycoside hydrolase family 65 N-terminal" evidence="7">
    <location>
        <begin position="63"/>
        <end position="273"/>
    </location>
</feature>
<evidence type="ECO:0000313" key="9">
    <source>
        <dbReference type="Proteomes" id="UP000250140"/>
    </source>
</evidence>
<evidence type="ECO:0000256" key="5">
    <source>
        <dbReference type="ARBA" id="ARBA00023180"/>
    </source>
</evidence>
<dbReference type="GO" id="GO:0030246">
    <property type="term" value="F:carbohydrate binding"/>
    <property type="evidence" value="ECO:0007669"/>
    <property type="project" value="InterPro"/>
</dbReference>
<dbReference type="GO" id="GO:0004555">
    <property type="term" value="F:alpha,alpha-trehalase activity"/>
    <property type="evidence" value="ECO:0007669"/>
    <property type="project" value="UniProtKB-EC"/>
</dbReference>
<evidence type="ECO:0000256" key="3">
    <source>
        <dbReference type="ARBA" id="ARBA00012757"/>
    </source>
</evidence>
<comment type="similarity">
    <text evidence="2">Belongs to the glycosyl hydrolase 65 family.</text>
</comment>
<dbReference type="SUPFAM" id="SSF48208">
    <property type="entry name" value="Six-hairpin glycosidases"/>
    <property type="match status" value="1"/>
</dbReference>
<evidence type="ECO:0000256" key="2">
    <source>
        <dbReference type="ARBA" id="ARBA00006768"/>
    </source>
</evidence>
<dbReference type="Gene3D" id="1.50.10.10">
    <property type="match status" value="1"/>
</dbReference>
<dbReference type="FunFam" id="1.50.10.10:FF:000032">
    <property type="entry name" value="Vacuolar acid trehalase"/>
    <property type="match status" value="1"/>
</dbReference>
<dbReference type="OrthoDB" id="200349at2759"/>
<comment type="catalytic activity">
    <reaction evidence="1">
        <text>alpha,alpha-trehalose + H2O = alpha-D-glucose + beta-D-glucose</text>
        <dbReference type="Rhea" id="RHEA:32675"/>
        <dbReference type="ChEBI" id="CHEBI:15377"/>
        <dbReference type="ChEBI" id="CHEBI:15903"/>
        <dbReference type="ChEBI" id="CHEBI:16551"/>
        <dbReference type="ChEBI" id="CHEBI:17925"/>
        <dbReference type="EC" id="3.2.1.28"/>
    </reaction>
</comment>
<keyword evidence="4" id="KW-0378">Hydrolase</keyword>
<dbReference type="InterPro" id="IPR008979">
    <property type="entry name" value="Galactose-bd-like_sf"/>
</dbReference>
<dbReference type="GO" id="GO:0009277">
    <property type="term" value="C:fungal-type cell wall"/>
    <property type="evidence" value="ECO:0007669"/>
    <property type="project" value="TreeGrafter"/>
</dbReference>
<evidence type="ECO:0000259" key="6">
    <source>
        <dbReference type="Pfam" id="PF03632"/>
    </source>
</evidence>
<evidence type="ECO:0000256" key="4">
    <source>
        <dbReference type="ARBA" id="ARBA00022801"/>
    </source>
</evidence>
<evidence type="ECO:0000259" key="7">
    <source>
        <dbReference type="Pfam" id="PF03636"/>
    </source>
</evidence>
<dbReference type="SUPFAM" id="SSF49785">
    <property type="entry name" value="Galactose-binding domain-like"/>
    <property type="match status" value="1"/>
</dbReference>
<reference evidence="8 9" key="1">
    <citation type="journal article" date="2016" name="Nat. Commun.">
        <title>Ectomycorrhizal ecology is imprinted in the genome of the dominant symbiotic fungus Cenococcum geophilum.</title>
        <authorList>
            <consortium name="DOE Joint Genome Institute"/>
            <person name="Peter M."/>
            <person name="Kohler A."/>
            <person name="Ohm R.A."/>
            <person name="Kuo A."/>
            <person name="Krutzmann J."/>
            <person name="Morin E."/>
            <person name="Arend M."/>
            <person name="Barry K.W."/>
            <person name="Binder M."/>
            <person name="Choi C."/>
            <person name="Clum A."/>
            <person name="Copeland A."/>
            <person name="Grisel N."/>
            <person name="Haridas S."/>
            <person name="Kipfer T."/>
            <person name="LaButti K."/>
            <person name="Lindquist E."/>
            <person name="Lipzen A."/>
            <person name="Maire R."/>
            <person name="Meier B."/>
            <person name="Mihaltcheva S."/>
            <person name="Molinier V."/>
            <person name="Murat C."/>
            <person name="Poggeler S."/>
            <person name="Quandt C.A."/>
            <person name="Sperisen C."/>
            <person name="Tritt A."/>
            <person name="Tisserant E."/>
            <person name="Crous P.W."/>
            <person name="Henrissat B."/>
            <person name="Nehls U."/>
            <person name="Egli S."/>
            <person name="Spatafora J.W."/>
            <person name="Grigoriev I.V."/>
            <person name="Martin F.M."/>
        </authorList>
    </citation>
    <scope>NUCLEOTIDE SEQUENCE [LARGE SCALE GENOMIC DNA]</scope>
    <source>
        <strain evidence="8 9">CBS 207.34</strain>
    </source>
</reference>
<proteinExistence type="inferred from homology"/>
<dbReference type="PANTHER" id="PTHR11051">
    <property type="entry name" value="GLYCOSYL HYDROLASE-RELATED"/>
    <property type="match status" value="1"/>
</dbReference>
<feature type="domain" description="Glycoside hydrolase family 65 central catalytic" evidence="6">
    <location>
        <begin position="331"/>
        <end position="424"/>
    </location>
</feature>
<dbReference type="InterPro" id="IPR005195">
    <property type="entry name" value="Glyco_hydro_65_M"/>
</dbReference>
<dbReference type="InterPro" id="IPR008928">
    <property type="entry name" value="6-hairpin_glycosidase_sf"/>
</dbReference>
<dbReference type="InterPro" id="IPR005196">
    <property type="entry name" value="Glyco_hydro_65_N"/>
</dbReference>
<dbReference type="Pfam" id="PF03636">
    <property type="entry name" value="Glyco_hydro_65N"/>
    <property type="match status" value="1"/>
</dbReference>